<dbReference type="SUPFAM" id="SSF90123">
    <property type="entry name" value="ABC transporter transmembrane region"/>
    <property type="match status" value="2"/>
</dbReference>
<dbReference type="PANTHER" id="PTHR43394:SF1">
    <property type="entry name" value="ATP-BINDING CASSETTE SUB-FAMILY B MEMBER 10, MITOCHONDRIAL"/>
    <property type="match status" value="1"/>
</dbReference>
<evidence type="ECO:0000259" key="10">
    <source>
        <dbReference type="PROSITE" id="PS50929"/>
    </source>
</evidence>
<dbReference type="InterPro" id="IPR039421">
    <property type="entry name" value="Type_1_exporter"/>
</dbReference>
<dbReference type="Gene3D" id="3.40.50.300">
    <property type="entry name" value="P-loop containing nucleotide triphosphate hydrolases"/>
    <property type="match status" value="2"/>
</dbReference>
<feature type="transmembrane region" description="Helical" evidence="8">
    <location>
        <begin position="12"/>
        <end position="34"/>
    </location>
</feature>
<gene>
    <name evidence="11" type="ORF">OZ401_003354</name>
</gene>
<dbReference type="CDD" id="cd18544">
    <property type="entry name" value="ABC_6TM_TmrA_like"/>
    <property type="match status" value="1"/>
</dbReference>
<dbReference type="Pfam" id="PF00005">
    <property type="entry name" value="ABC_tran"/>
    <property type="match status" value="2"/>
</dbReference>
<dbReference type="CDD" id="cd03254">
    <property type="entry name" value="ABCC_Glucan_exporter_like"/>
    <property type="match status" value="1"/>
</dbReference>
<dbReference type="InterPro" id="IPR036640">
    <property type="entry name" value="ABC1_TM_sf"/>
</dbReference>
<evidence type="ECO:0000256" key="6">
    <source>
        <dbReference type="ARBA" id="ARBA00023136"/>
    </source>
</evidence>
<feature type="domain" description="ABC transporter" evidence="9">
    <location>
        <begin position="983"/>
        <end position="1218"/>
    </location>
</feature>
<feature type="transmembrane region" description="Helical" evidence="8">
    <location>
        <begin position="832"/>
        <end position="852"/>
    </location>
</feature>
<feature type="domain" description="ABC transmembrane type-1" evidence="10">
    <location>
        <begin position="660"/>
        <end position="943"/>
    </location>
</feature>
<keyword evidence="3" id="KW-0547">Nucleotide-binding</keyword>
<feature type="transmembrane region" description="Helical" evidence="8">
    <location>
        <begin position="126"/>
        <end position="149"/>
    </location>
</feature>
<dbReference type="InterPro" id="IPR027417">
    <property type="entry name" value="P-loop_NTPase"/>
</dbReference>
<evidence type="ECO:0000259" key="9">
    <source>
        <dbReference type="PROSITE" id="PS50893"/>
    </source>
</evidence>
<evidence type="ECO:0000256" key="1">
    <source>
        <dbReference type="ARBA" id="ARBA00004651"/>
    </source>
</evidence>
<dbReference type="RefSeq" id="WP_341471597.1">
    <property type="nucleotide sequence ID" value="NZ_CP128400.1"/>
</dbReference>
<feature type="transmembrane region" description="Helical" evidence="8">
    <location>
        <begin position="155"/>
        <end position="173"/>
    </location>
</feature>
<name>A0ABY9B939_9CHLR</name>
<feature type="transmembrane region" description="Helical" evidence="8">
    <location>
        <begin position="897"/>
        <end position="921"/>
    </location>
</feature>
<dbReference type="InterPro" id="IPR017871">
    <property type="entry name" value="ABC_transporter-like_CS"/>
</dbReference>
<reference evidence="11" key="1">
    <citation type="journal article" date="2024" name="Nature">
        <title>Anoxygenic phototroph of the Chloroflexota uses a type I reaction centre.</title>
        <authorList>
            <person name="Tsuji J.M."/>
            <person name="Shaw N.A."/>
            <person name="Nagashima S."/>
            <person name="Venkiteswaran J.J."/>
            <person name="Schiff S.L."/>
            <person name="Watanabe T."/>
            <person name="Fukui M."/>
            <person name="Hanada S."/>
            <person name="Tank M."/>
            <person name="Neufeld J.D."/>
        </authorList>
    </citation>
    <scope>NUCLEOTIDE SEQUENCE</scope>
    <source>
        <strain evidence="11">L227-S17</strain>
    </source>
</reference>
<dbReference type="PROSITE" id="PS50929">
    <property type="entry name" value="ABC_TM1F"/>
    <property type="match status" value="2"/>
</dbReference>
<dbReference type="InterPro" id="IPR003593">
    <property type="entry name" value="AAA+_ATPase"/>
</dbReference>
<feature type="region of interest" description="Disordered" evidence="7">
    <location>
        <begin position="592"/>
        <end position="614"/>
    </location>
</feature>
<dbReference type="SUPFAM" id="SSF52540">
    <property type="entry name" value="P-loop containing nucleoside triphosphate hydrolases"/>
    <property type="match status" value="2"/>
</dbReference>
<feature type="transmembrane region" description="Helical" evidence="8">
    <location>
        <begin position="657"/>
        <end position="678"/>
    </location>
</feature>
<feature type="transmembrane region" description="Helical" evidence="8">
    <location>
        <begin position="277"/>
        <end position="296"/>
    </location>
</feature>
<sequence>MHFLKTLLPYLARYKGSLILGLFVLLATAGISLTQPYLMRLAIDSLQQGKFEPILSFIMIGLGLLQLVLGFLQRWSINRNGHQIEADIRSDLFTKTQKLDRSFFDETSIGDLIVNSTSDISVQRNLIVQATISGFNTLFLGSIALTLMFLQNWRLALVGLVFLPFMVIAFAYVTKRMDKHYRAAQDQLGEVSNRAQEVFAGVRVVKAYNREGAESARYTQESQTYLEETMRYARWNNLLIPIISLTIGLTTALVLWVGGHEIEAGRLTIGQFVQFNAYLLLLVPPLTNFGQVLGLAQAASSSMARLQTIFLRQPKISDPPKPETLAEPRNKRGEIEFRNVGFRYQDRWVLRDVSFKVESGKTVAVVGPTGSGKSSLSALVGRVYDPHEGSVLLEGVDVSHLPLETLRREIAYVPQETLLFSLSLRENIAFGKGDAEHNEVLSAARLSRLSQDLPQIPGGFDALVGERGVTLSGGQKQRASIARALLPNSSVIILDDALSSVDARTQNRIAANLKTLTAQGRTTLLITQRLTLVKDSDWIVVLDDGRVVEQGKHAELIENDGLYARMYRREMTLGANNFLDDDALAATLHGTDTADETPAPALPGKTAADRDRKLREDSKGGKLLKKNVKSEGDEILSVDYTGGRLSRLLQYAFKYKTLLLLATPVIIVGSLLEVVGPLLSKTAIDQYIVPGKLQGYEIILLLFILATVAGFVTRYLRAYLMQKVGQFVVRDLRVQLFKKLLSHSLGFFDRYPAGSLIGRLTSDMDAINDLLGLGAVAIVADVVALLAILITMFLLDWRLALVSLAVMPILFFVSFFFRGVMRRAWRDSRRKYSILVGYLAENYAGMLTVQLFNRQPLNYARFSELNDDYYQSNRYIVYANGIFLPLVAFLSNFASALLILVGGWLFTSGSTVTFGLLVAFLQYTERAFQPIRDLAERYTSFQAASTSSERIFGLMDMPKEVNDPVNPRPLVEDQRTLAQGLELRFEHVLFGYNPEFPVIKDMSFTIKPGEKIAIVGATGAGKTSIVSLLGRNYDIQQGSITIGGVDIREVTQEDLRQYLALVLQDPVLFKGTIAENIRLGNPHLTDAEMRHIAHQVGADAFIDSLPGGYDYALQERGANISAGQRQLLSFARAIAYNPNAILILDEATSSVDTESEAIIQDALRKLLEKRTALIIAHRLSTIRDVDRVIVVERGQIAEMGTQEELIEKRGIYFQLYRNQVELVGQ</sequence>
<feature type="transmembrane region" description="Helical" evidence="8">
    <location>
        <begin position="800"/>
        <end position="820"/>
    </location>
</feature>
<evidence type="ECO:0000256" key="3">
    <source>
        <dbReference type="ARBA" id="ARBA00022741"/>
    </source>
</evidence>
<evidence type="ECO:0000256" key="7">
    <source>
        <dbReference type="SAM" id="MobiDB-lite"/>
    </source>
</evidence>
<feature type="transmembrane region" description="Helical" evidence="8">
    <location>
        <begin position="872"/>
        <end position="890"/>
    </location>
</feature>
<dbReference type="PROSITE" id="PS00211">
    <property type="entry name" value="ABC_TRANSPORTER_1"/>
    <property type="match status" value="2"/>
</dbReference>
<evidence type="ECO:0000256" key="4">
    <source>
        <dbReference type="ARBA" id="ARBA00022840"/>
    </source>
</evidence>
<comment type="subcellular location">
    <subcellularLocation>
        <location evidence="1">Cell membrane</location>
        <topology evidence="1">Multi-pass membrane protein</topology>
    </subcellularLocation>
</comment>
<evidence type="ECO:0000256" key="8">
    <source>
        <dbReference type="SAM" id="Phobius"/>
    </source>
</evidence>
<keyword evidence="4 11" id="KW-0067">ATP-binding</keyword>
<keyword evidence="12" id="KW-1185">Reference proteome</keyword>
<feature type="domain" description="ABC transporter" evidence="9">
    <location>
        <begin position="335"/>
        <end position="569"/>
    </location>
</feature>
<evidence type="ECO:0000313" key="11">
    <source>
        <dbReference type="EMBL" id="WJW69725.1"/>
    </source>
</evidence>
<dbReference type="Pfam" id="PF00664">
    <property type="entry name" value="ABC_membrane"/>
    <property type="match status" value="2"/>
</dbReference>
<organism evidence="11 12">
    <name type="scientific">Candidatus Chlorohelix allophototropha</name>
    <dbReference type="NCBI Taxonomy" id="3003348"/>
    <lineage>
        <taxon>Bacteria</taxon>
        <taxon>Bacillati</taxon>
        <taxon>Chloroflexota</taxon>
        <taxon>Chloroflexia</taxon>
        <taxon>Candidatus Chloroheliales</taxon>
        <taxon>Candidatus Chloroheliaceae</taxon>
        <taxon>Candidatus Chlorohelix</taxon>
    </lineage>
</organism>
<keyword evidence="2 8" id="KW-0812">Transmembrane</keyword>
<feature type="transmembrane region" description="Helical" evidence="8">
    <location>
        <begin position="238"/>
        <end position="257"/>
    </location>
</feature>
<evidence type="ECO:0000256" key="5">
    <source>
        <dbReference type="ARBA" id="ARBA00022989"/>
    </source>
</evidence>
<dbReference type="SMART" id="SM00382">
    <property type="entry name" value="AAA"/>
    <property type="match status" value="2"/>
</dbReference>
<dbReference type="InterPro" id="IPR003439">
    <property type="entry name" value="ABC_transporter-like_ATP-bd"/>
</dbReference>
<dbReference type="Proteomes" id="UP001431572">
    <property type="component" value="Chromosome 2"/>
</dbReference>
<protein>
    <submittedName>
        <fullName evidence="11">ABC transporter ATP-binding protein/permease</fullName>
    </submittedName>
</protein>
<keyword evidence="6 8" id="KW-0472">Membrane</keyword>
<dbReference type="CDD" id="cd18541">
    <property type="entry name" value="ABC_6TM_TmrB_like"/>
    <property type="match status" value="1"/>
</dbReference>
<feature type="transmembrane region" description="Helical" evidence="8">
    <location>
        <begin position="54"/>
        <end position="72"/>
    </location>
</feature>
<keyword evidence="5 8" id="KW-1133">Transmembrane helix</keyword>
<dbReference type="PANTHER" id="PTHR43394">
    <property type="entry name" value="ATP-DEPENDENT PERMEASE MDL1, MITOCHONDRIAL"/>
    <property type="match status" value="1"/>
</dbReference>
<dbReference type="PROSITE" id="PS50893">
    <property type="entry name" value="ABC_TRANSPORTER_2"/>
    <property type="match status" value="2"/>
</dbReference>
<dbReference type="GO" id="GO:0005524">
    <property type="term" value="F:ATP binding"/>
    <property type="evidence" value="ECO:0007669"/>
    <property type="project" value="UniProtKB-KW"/>
</dbReference>
<feature type="transmembrane region" description="Helical" evidence="8">
    <location>
        <begin position="698"/>
        <end position="716"/>
    </location>
</feature>
<evidence type="ECO:0000256" key="2">
    <source>
        <dbReference type="ARBA" id="ARBA00022692"/>
    </source>
</evidence>
<evidence type="ECO:0000313" key="12">
    <source>
        <dbReference type="Proteomes" id="UP001431572"/>
    </source>
</evidence>
<dbReference type="Gene3D" id="1.20.1560.10">
    <property type="entry name" value="ABC transporter type 1, transmembrane domain"/>
    <property type="match status" value="2"/>
</dbReference>
<dbReference type="InterPro" id="IPR011527">
    <property type="entry name" value="ABC1_TM_dom"/>
</dbReference>
<feature type="domain" description="ABC transmembrane type-1" evidence="10">
    <location>
        <begin position="19"/>
        <end position="298"/>
    </location>
</feature>
<accession>A0ABY9B939</accession>
<dbReference type="EMBL" id="CP128400">
    <property type="protein sequence ID" value="WJW69725.1"/>
    <property type="molecule type" value="Genomic_DNA"/>
</dbReference>
<feature type="transmembrane region" description="Helical" evidence="8">
    <location>
        <begin position="770"/>
        <end position="794"/>
    </location>
</feature>
<proteinExistence type="predicted"/>